<dbReference type="EMBL" id="JASBNA010000002">
    <property type="protein sequence ID" value="KAK7695195.1"/>
    <property type="molecule type" value="Genomic_DNA"/>
</dbReference>
<proteinExistence type="predicted"/>
<dbReference type="InterPro" id="IPR049192">
    <property type="entry name" value="DUF4246_C"/>
</dbReference>
<sequence length="515" mass="59300">MSHLSAEIRCKNNWWLFCEDRDWRNELLEETRDRIWRIDTPCGKTEVVLNAAQVNYILDELSDYVKLRDVDGSCQVSCFERIWESDSLLPSELLDELNTNIQTLRNEQQIPREATTHHVVDPFLHPLVYSHTLVKDSAGELKPLNPPSPLQDFYTVSNKFACIPSVFDITTNNDDRPTASCLSYINNIRPSHTKMYAHVEKIVSISVPLLEHVLTDLHRNNPLPQRIPGSCKYTEWNEPDEPEHSDDDEGWLNYEREIRRWALMRPLKLPDIPDGGYPGGLDQRKHTVSLRGRIKLIIEIMDIRLQPGGEPYNGMPFHVKGMRNERVVACALHCLRLSNMKALSVDFRMPVCSPKNFIPGDEGATTRTWGLRDGAACTQRLGGKNLREGFSIAFPNIYQHRIGPSRLVDTTKPGFTTIMGLFLVDPDIHDDIVPSTLTVPPQQKSWMKEAVEKNLDIRIPNEVMEKIIEMVEGVMTEEEAQVYAREMRKDREVFWNRHNQFWCCLPFDLWTVGTG</sequence>
<organism evidence="2 3">
    <name type="scientific">Cerrena zonata</name>
    <dbReference type="NCBI Taxonomy" id="2478898"/>
    <lineage>
        <taxon>Eukaryota</taxon>
        <taxon>Fungi</taxon>
        <taxon>Dikarya</taxon>
        <taxon>Basidiomycota</taxon>
        <taxon>Agaricomycotina</taxon>
        <taxon>Agaricomycetes</taxon>
        <taxon>Polyporales</taxon>
        <taxon>Cerrenaceae</taxon>
        <taxon>Cerrena</taxon>
    </lineage>
</organism>
<evidence type="ECO:0000259" key="1">
    <source>
        <dbReference type="Pfam" id="PF14033"/>
    </source>
</evidence>
<dbReference type="Pfam" id="PF14033">
    <property type="entry name" value="DUF4246"/>
    <property type="match status" value="1"/>
</dbReference>
<dbReference type="InterPro" id="IPR025340">
    <property type="entry name" value="DUF4246"/>
</dbReference>
<accession>A0AAW0GV96</accession>
<evidence type="ECO:0000313" key="3">
    <source>
        <dbReference type="Proteomes" id="UP001385951"/>
    </source>
</evidence>
<dbReference type="PANTHER" id="PTHR33119:SF1">
    <property type="entry name" value="FE2OG DIOXYGENASE DOMAIN-CONTAINING PROTEIN"/>
    <property type="match status" value="1"/>
</dbReference>
<feature type="domain" description="DUF4246" evidence="1">
    <location>
        <begin position="53"/>
        <end position="449"/>
    </location>
</feature>
<reference evidence="2 3" key="1">
    <citation type="submission" date="2022-09" db="EMBL/GenBank/DDBJ databases">
        <authorList>
            <person name="Palmer J.M."/>
        </authorList>
    </citation>
    <scope>NUCLEOTIDE SEQUENCE [LARGE SCALE GENOMIC DNA]</scope>
    <source>
        <strain evidence="2 3">DSM 7382</strain>
    </source>
</reference>
<keyword evidence="3" id="KW-1185">Reference proteome</keyword>
<dbReference type="AlphaFoldDB" id="A0AAW0GV96"/>
<comment type="caution">
    <text evidence="2">The sequence shown here is derived from an EMBL/GenBank/DDBJ whole genome shotgun (WGS) entry which is preliminary data.</text>
</comment>
<name>A0AAW0GV96_9APHY</name>
<evidence type="ECO:0000313" key="2">
    <source>
        <dbReference type="EMBL" id="KAK7695195.1"/>
    </source>
</evidence>
<dbReference type="Proteomes" id="UP001385951">
    <property type="component" value="Unassembled WGS sequence"/>
</dbReference>
<dbReference type="PANTHER" id="PTHR33119">
    <property type="entry name" value="IFI3P"/>
    <property type="match status" value="1"/>
</dbReference>
<protein>
    <recommendedName>
        <fullName evidence="1">DUF4246 domain-containing protein</fullName>
    </recommendedName>
</protein>
<gene>
    <name evidence="2" type="ORF">QCA50_002385</name>
</gene>